<dbReference type="PANTHER" id="PTHR11614">
    <property type="entry name" value="PHOSPHOLIPASE-RELATED"/>
    <property type="match status" value="1"/>
</dbReference>
<dbReference type="AlphaFoldDB" id="A0A9D1LMJ5"/>
<dbReference type="InterPro" id="IPR022742">
    <property type="entry name" value="Hydrolase_4"/>
</dbReference>
<dbReference type="GO" id="GO:0016787">
    <property type="term" value="F:hydrolase activity"/>
    <property type="evidence" value="ECO:0007669"/>
    <property type="project" value="UniProtKB-KW"/>
</dbReference>
<proteinExistence type="predicted"/>
<evidence type="ECO:0000313" key="2">
    <source>
        <dbReference type="EMBL" id="HIU44611.1"/>
    </source>
</evidence>
<dbReference type="Pfam" id="PF12146">
    <property type="entry name" value="Hydrolase_4"/>
    <property type="match status" value="1"/>
</dbReference>
<protein>
    <submittedName>
        <fullName evidence="2">Alpha/beta fold hydrolase</fullName>
    </submittedName>
</protein>
<dbReference type="SUPFAM" id="SSF53474">
    <property type="entry name" value="alpha/beta-Hydrolases"/>
    <property type="match status" value="1"/>
</dbReference>
<reference evidence="2" key="1">
    <citation type="submission" date="2020-10" db="EMBL/GenBank/DDBJ databases">
        <authorList>
            <person name="Gilroy R."/>
        </authorList>
    </citation>
    <scope>NUCLEOTIDE SEQUENCE</scope>
    <source>
        <strain evidence="2">CHK191-8634</strain>
    </source>
</reference>
<gene>
    <name evidence="2" type="ORF">IAB67_09970</name>
</gene>
<dbReference type="EMBL" id="DVMR01000076">
    <property type="protein sequence ID" value="HIU44611.1"/>
    <property type="molecule type" value="Genomic_DNA"/>
</dbReference>
<accession>A0A9D1LMJ5</accession>
<dbReference type="Gene3D" id="3.40.50.1820">
    <property type="entry name" value="alpha/beta hydrolase"/>
    <property type="match status" value="1"/>
</dbReference>
<keyword evidence="2" id="KW-0378">Hydrolase</keyword>
<evidence type="ECO:0000313" key="3">
    <source>
        <dbReference type="Proteomes" id="UP000824073"/>
    </source>
</evidence>
<sequence>MKTETLLVASQFDGTPLSILLTLPEETPRALVQFSYGMSEYKERYLPFMEFLTAQGFACVINDHRGHGHSVRSERDLGWFGAKGQGAEGILQDLRQVTELFTARFPGLPLLLFGHSMGSLAARCYARRWDDRLDGLIVCGCPGYNPGVTFGRAYCHMLTALGAQKHKSPLLASLMFGTFNRMAGGHGLNGWICRDPATVAAYNKDPLCGFVFTINGFESLFDLMVECYSDSGWQMANPSMPIHFISGGDDPCRVSDARFAAAGEHLRRRGYRQVTQKLYPGLRHEILNEGEMQVWRDAADTLLGFTGAPAEPLR</sequence>
<evidence type="ECO:0000259" key="1">
    <source>
        <dbReference type="Pfam" id="PF12146"/>
    </source>
</evidence>
<comment type="caution">
    <text evidence="2">The sequence shown here is derived from an EMBL/GenBank/DDBJ whole genome shotgun (WGS) entry which is preliminary data.</text>
</comment>
<organism evidence="2 3">
    <name type="scientific">Candidatus Ventrousia excrementavium</name>
    <dbReference type="NCBI Taxonomy" id="2840961"/>
    <lineage>
        <taxon>Bacteria</taxon>
        <taxon>Bacillati</taxon>
        <taxon>Bacillota</taxon>
        <taxon>Clostridia</taxon>
        <taxon>Eubacteriales</taxon>
        <taxon>Clostridiaceae</taxon>
        <taxon>Clostridiaceae incertae sedis</taxon>
        <taxon>Candidatus Ventrousia</taxon>
    </lineage>
</organism>
<dbReference type="Proteomes" id="UP000824073">
    <property type="component" value="Unassembled WGS sequence"/>
</dbReference>
<feature type="domain" description="Serine aminopeptidase S33" evidence="1">
    <location>
        <begin position="27"/>
        <end position="290"/>
    </location>
</feature>
<name>A0A9D1LMJ5_9CLOT</name>
<dbReference type="InterPro" id="IPR051044">
    <property type="entry name" value="MAG_DAG_Lipase"/>
</dbReference>
<dbReference type="InterPro" id="IPR029058">
    <property type="entry name" value="AB_hydrolase_fold"/>
</dbReference>
<reference evidence="2" key="2">
    <citation type="journal article" date="2021" name="PeerJ">
        <title>Extensive microbial diversity within the chicken gut microbiome revealed by metagenomics and culture.</title>
        <authorList>
            <person name="Gilroy R."/>
            <person name="Ravi A."/>
            <person name="Getino M."/>
            <person name="Pursley I."/>
            <person name="Horton D.L."/>
            <person name="Alikhan N.F."/>
            <person name="Baker D."/>
            <person name="Gharbi K."/>
            <person name="Hall N."/>
            <person name="Watson M."/>
            <person name="Adriaenssens E.M."/>
            <person name="Foster-Nyarko E."/>
            <person name="Jarju S."/>
            <person name="Secka A."/>
            <person name="Antonio M."/>
            <person name="Oren A."/>
            <person name="Chaudhuri R.R."/>
            <person name="La Ragione R."/>
            <person name="Hildebrand F."/>
            <person name="Pallen M.J."/>
        </authorList>
    </citation>
    <scope>NUCLEOTIDE SEQUENCE</scope>
    <source>
        <strain evidence="2">CHK191-8634</strain>
    </source>
</reference>